<sequence length="1321" mass="151666">MIELSEKKLFRYIKKNTKPSFQAHLDRDGKLINNIANKGLKEGEIAVRHGQEYNGFALKALEDIPPLLTDLRVSRGVQFLSEGNIQSAIAVLQIVEEVREHGLGLMYSVLKMWLELNEIPVPSEYVNKAIPIKSQKLLEWIDSVGWSPILGKFEIVDIGYAKGHSVVPESWISKVFPNGDALHAKMDKLDWRIGKPPVNFCAIYAMHIKKIKTWETISNSDDFYSLNVKLGVSMFVSKKGTLSSDVNFFSKKAEYHQWLKSLPKDTKVFTGGIITEDASERLLIACDLDSIVNMNPKYQRTKNVGLLVSTLQKLIRRGRGCANVLLETLTQLWKSPGYNLPEQQFLRVNACRQLAWRLFVTSIEDVQAFTGGPLSMLDIACLAVLANIYPDIQFSETIFEKLLHTALLVQHNDQPGAKWDLLKSHPASMKEELDKDPRFIKTEDPFLKSIKMLLLYMPMRQFDHWMLAASFNYVNGGYHKLRELEYLEKEELLTYGNRKEGHAGLLAGYDMHPYPNLLLLLQSSFPFVPYDYERHTTHALSGFVWKYSSSINSRVAKPEHPDKESELMFQVLIDIQESLVNPNYYKKQLNEFVKELLPLSVETSETENKIVRASRKNISERDRRLGFLLLFAQRLTVSSKDKKYEIIVAGTPEMPCKVKVTKKTESSYLEGEERDKGELAYVDFLNNNKVIIDCPAPPIGYSWIWGDKKKIHINCKIGKSNRLIFYADELELEPFDARSILIPLPKLVTDIAPDEIERIIDQMLYIELRREKLNDYMLNLAIRKLDRLPNYEWYKIAKKSPIESSVWKSVFVKLSNLHNDEVHIGPIDGSGNKLQNAIDYLYEGTMWRIFNLLSMLYPNTVINTVATKSLKFKINNNTSEYIDLVENLRKLSFGRAKNLDVGGPKKITILTKLWQHQEKTVDKVLHDMIYLGKRGCGDASAVGGGKTLTSLAIMSKLYNHNQKENVTNTGFLVLLPTTYLYKTWIDEVQNHTKGLEIIIQNANGTLSYQNSEEKPVIRNNSVLITTLGRMRDHPLAHGWVLVTIDECLSIQNKGALKTGEALRQIISSQYGCILLSATFFRSRFDKLFFLLKMLNTGLPEDKPYLDAILTESIVSYIPSKTRDWEKTIHPFKLSKSIQRDYDEILKQNLSSERLFSKLQSFLYKNYDYINAFRTLLENSERGGHRCLVYARSKDFADELVRNIKNLSRFPEISGEHVVISYTEGTYGLNHLVFLDTIITMAPDPDKLPQMQGRLDRPGQKKDQLYLKFIYIKNTIDEASIFRLELANNFRNHYIMPLSEFYELAVGKKKKKDIQIGRDSPQ</sequence>
<name>A0A3G5A3G3_9VIRU</name>
<feature type="domain" description="Helicase ATP-binding" evidence="1">
    <location>
        <begin position="927"/>
        <end position="1097"/>
    </location>
</feature>
<evidence type="ECO:0000259" key="1">
    <source>
        <dbReference type="PROSITE" id="PS51192"/>
    </source>
</evidence>
<accession>A0A3G5A3G3</accession>
<dbReference type="PROSITE" id="PS51192">
    <property type="entry name" value="HELICASE_ATP_BIND_1"/>
    <property type="match status" value="1"/>
</dbReference>
<keyword evidence="2" id="KW-0067">ATP-binding</keyword>
<dbReference type="SUPFAM" id="SSF52540">
    <property type="entry name" value="P-loop containing nucleoside triphosphate hydrolases"/>
    <property type="match status" value="2"/>
</dbReference>
<dbReference type="EMBL" id="MK072255">
    <property type="protein sequence ID" value="AYV81014.1"/>
    <property type="molecule type" value="Genomic_DNA"/>
</dbReference>
<proteinExistence type="predicted"/>
<dbReference type="InterPro" id="IPR014001">
    <property type="entry name" value="Helicase_ATP-bd"/>
</dbReference>
<dbReference type="SMART" id="SM00487">
    <property type="entry name" value="DEXDc"/>
    <property type="match status" value="1"/>
</dbReference>
<keyword evidence="2" id="KW-0378">Hydrolase</keyword>
<dbReference type="Gene3D" id="3.40.50.300">
    <property type="entry name" value="P-loop containing nucleotide triphosphate hydrolases"/>
    <property type="match status" value="1"/>
</dbReference>
<evidence type="ECO:0000313" key="2">
    <source>
        <dbReference type="EMBL" id="AYV81014.1"/>
    </source>
</evidence>
<protein>
    <submittedName>
        <fullName evidence="2">DEAD/SNF2-like helicase</fullName>
    </submittedName>
</protein>
<dbReference type="InterPro" id="IPR027417">
    <property type="entry name" value="P-loop_NTPase"/>
</dbReference>
<keyword evidence="2" id="KW-0547">Nucleotide-binding</keyword>
<keyword evidence="2" id="KW-0347">Helicase</keyword>
<gene>
    <name evidence="2" type="ORF">Harvfovirus13_20</name>
</gene>
<reference evidence="2" key="1">
    <citation type="submission" date="2018-10" db="EMBL/GenBank/DDBJ databases">
        <title>Hidden diversity of soil giant viruses.</title>
        <authorList>
            <person name="Schulz F."/>
            <person name="Alteio L."/>
            <person name="Goudeau D."/>
            <person name="Ryan E.M."/>
            <person name="Malmstrom R.R."/>
            <person name="Blanchard J."/>
            <person name="Woyke T."/>
        </authorList>
    </citation>
    <scope>NUCLEOTIDE SEQUENCE</scope>
    <source>
        <strain evidence="2">HAV1</strain>
    </source>
</reference>
<dbReference type="InterPro" id="IPR000330">
    <property type="entry name" value="SNF2_N"/>
</dbReference>
<organism evidence="2">
    <name type="scientific">Harvfovirus sp</name>
    <dbReference type="NCBI Taxonomy" id="2487768"/>
    <lineage>
        <taxon>Viruses</taxon>
        <taxon>Varidnaviria</taxon>
        <taxon>Bamfordvirae</taxon>
        <taxon>Nucleocytoviricota</taxon>
        <taxon>Megaviricetes</taxon>
        <taxon>Imitervirales</taxon>
        <taxon>Mimiviridae</taxon>
        <taxon>Klosneuvirinae</taxon>
    </lineage>
</organism>
<dbReference type="Pfam" id="PF00176">
    <property type="entry name" value="SNF2-rel_dom"/>
    <property type="match status" value="1"/>
</dbReference>
<dbReference type="GO" id="GO:0004386">
    <property type="term" value="F:helicase activity"/>
    <property type="evidence" value="ECO:0007669"/>
    <property type="project" value="UniProtKB-KW"/>
</dbReference>
<dbReference type="GO" id="GO:0005524">
    <property type="term" value="F:ATP binding"/>
    <property type="evidence" value="ECO:0007669"/>
    <property type="project" value="InterPro"/>
</dbReference>